<comment type="caution">
    <text evidence="1">The sequence shown here is derived from an EMBL/GenBank/DDBJ whole genome shotgun (WGS) entry which is preliminary data.</text>
</comment>
<organism evidence="1 2">
    <name type="scientific">Alteromonas australica</name>
    <dbReference type="NCBI Taxonomy" id="589873"/>
    <lineage>
        <taxon>Bacteria</taxon>
        <taxon>Pseudomonadati</taxon>
        <taxon>Pseudomonadota</taxon>
        <taxon>Gammaproteobacteria</taxon>
        <taxon>Alteromonadales</taxon>
        <taxon>Alteromonadaceae</taxon>
        <taxon>Alteromonas/Salinimonas group</taxon>
        <taxon>Alteromonas</taxon>
    </lineage>
</organism>
<protein>
    <submittedName>
        <fullName evidence="1">Aldehyde-activating protein</fullName>
    </submittedName>
</protein>
<gene>
    <name evidence="1" type="ORF">DCW74_04080</name>
</gene>
<evidence type="ECO:0000313" key="2">
    <source>
        <dbReference type="Proteomes" id="UP000263517"/>
    </source>
</evidence>
<dbReference type="InterPro" id="IPR011057">
    <property type="entry name" value="Mss4-like_sf"/>
</dbReference>
<dbReference type="AlphaFoldDB" id="A0A350P0T1"/>
<proteinExistence type="predicted"/>
<dbReference type="SUPFAM" id="SSF51316">
    <property type="entry name" value="Mss4-like"/>
    <property type="match status" value="1"/>
</dbReference>
<dbReference type="Gene3D" id="2.170.150.70">
    <property type="match status" value="1"/>
</dbReference>
<dbReference type="Proteomes" id="UP000263517">
    <property type="component" value="Unassembled WGS sequence"/>
</dbReference>
<dbReference type="EMBL" id="DNAN01000139">
    <property type="protein sequence ID" value="HAW74898.1"/>
    <property type="molecule type" value="Genomic_DNA"/>
</dbReference>
<reference evidence="1 2" key="1">
    <citation type="journal article" date="2018" name="Nat. Biotechnol.">
        <title>A standardized bacterial taxonomy based on genome phylogeny substantially revises the tree of life.</title>
        <authorList>
            <person name="Parks D.H."/>
            <person name="Chuvochina M."/>
            <person name="Waite D.W."/>
            <person name="Rinke C."/>
            <person name="Skarshewski A."/>
            <person name="Chaumeil P.A."/>
            <person name="Hugenholtz P."/>
        </authorList>
    </citation>
    <scope>NUCLEOTIDE SEQUENCE [LARGE SCALE GENOMIC DNA]</scope>
    <source>
        <strain evidence="1">UBA11978</strain>
    </source>
</reference>
<sequence length="146" mass="16233">MPRNYLSNCLCGNVKISLSLPNSIEGYELRACDCEFCQSNRITYISDRGGSLLVASRAPLIQIKQGSEQATFWQCPSCKDVVAVTAMLNNGLKGAVNAQLFSRHLDLGVPVVVSPKFLSPKEKRIRWDSSWLRASFNVRSYTNDTV</sequence>
<accession>A0A350P0T1</accession>
<name>A0A350P0T1_9ALTE</name>
<evidence type="ECO:0000313" key="1">
    <source>
        <dbReference type="EMBL" id="HAW74898.1"/>
    </source>
</evidence>